<sequence length="107" mass="12017">MSAKSDDDLVVNFDEWLRSRIAALQPIDRSDRTAMCVQGRELSIAILAVQLYAERHPRPLQVTQLQVAEMLGISRWTVSKMVKGGQLKLNRCGLIPIEQIDRAIASD</sequence>
<name>A0ABZ3BDD4_BURPY</name>
<keyword evidence="2" id="KW-1185">Reference proteome</keyword>
<dbReference type="EMBL" id="CP150849">
    <property type="protein sequence ID" value="WZW53238.1"/>
    <property type="molecule type" value="Genomic_DNA"/>
</dbReference>
<dbReference type="GO" id="GO:0003677">
    <property type="term" value="F:DNA binding"/>
    <property type="evidence" value="ECO:0007669"/>
    <property type="project" value="UniProtKB-KW"/>
</dbReference>
<evidence type="ECO:0000313" key="2">
    <source>
        <dbReference type="Proteomes" id="UP001484179"/>
    </source>
</evidence>
<reference evidence="1 2" key="1">
    <citation type="submission" date="2024-04" db="EMBL/GenBank/DDBJ databases">
        <title>Biological Control Activity of Plant Growth Promoting Rhizobacteria Burkholderia pyrrocinia BX1 against Tobacco black shank Introduction Tobacco black shank (TBS) caused by the oomycete Phytophthora. nicotianae (P. nicotianae) has become a destructive soil.</title>
        <authorList>
            <person name="Liu X."/>
            <person name="Shu C."/>
        </authorList>
    </citation>
    <scope>NUCLEOTIDE SEQUENCE [LARGE SCALE GENOMIC DNA]</scope>
    <source>
        <strain evidence="1 2">BX1</strain>
    </source>
</reference>
<keyword evidence="1" id="KW-0238">DNA-binding</keyword>
<protein>
    <submittedName>
        <fullName evidence="1">DNA-binding protein</fullName>
    </submittedName>
</protein>
<accession>A0ABZ3BDD4</accession>
<dbReference type="Proteomes" id="UP001484179">
    <property type="component" value="Chromosome 1"/>
</dbReference>
<dbReference type="RefSeq" id="WP_342307462.1">
    <property type="nucleotide sequence ID" value="NZ_CP150849.1"/>
</dbReference>
<organism evidence="1 2">
    <name type="scientific">Burkholderia pyrrocinia</name>
    <name type="common">Pseudomonas pyrrocinia</name>
    <dbReference type="NCBI Taxonomy" id="60550"/>
    <lineage>
        <taxon>Bacteria</taxon>
        <taxon>Pseudomonadati</taxon>
        <taxon>Pseudomonadota</taxon>
        <taxon>Betaproteobacteria</taxon>
        <taxon>Burkholderiales</taxon>
        <taxon>Burkholderiaceae</taxon>
        <taxon>Burkholderia</taxon>
        <taxon>Burkholderia cepacia complex</taxon>
    </lineage>
</organism>
<evidence type="ECO:0000313" key="1">
    <source>
        <dbReference type="EMBL" id="WZW53238.1"/>
    </source>
</evidence>
<proteinExistence type="predicted"/>
<gene>
    <name evidence="1" type="ORF">WN985_12745</name>
</gene>